<feature type="transmembrane region" description="Helical" evidence="7">
    <location>
        <begin position="216"/>
        <end position="241"/>
    </location>
</feature>
<dbReference type="Pfam" id="PF07690">
    <property type="entry name" value="MFS_1"/>
    <property type="match status" value="1"/>
</dbReference>
<dbReference type="InterPro" id="IPR036259">
    <property type="entry name" value="MFS_trans_sf"/>
</dbReference>
<comment type="caution">
    <text evidence="9">The sequence shown here is derived from an EMBL/GenBank/DDBJ whole genome shotgun (WGS) entry which is preliminary data.</text>
</comment>
<reference evidence="9 10" key="1">
    <citation type="submission" date="2019-06" db="EMBL/GenBank/DDBJ databases">
        <title>Draft genome sequence of the filamentous fungus Phialemoniopsis curvata isolated from diesel fuel.</title>
        <authorList>
            <person name="Varaljay V.A."/>
            <person name="Lyon W.J."/>
            <person name="Crouch A.L."/>
            <person name="Drake C.E."/>
            <person name="Hollomon J.M."/>
            <person name="Nadeau L.J."/>
            <person name="Nunn H.S."/>
            <person name="Stevenson B.S."/>
            <person name="Bojanowski C.L."/>
            <person name="Crookes-Goodson W.J."/>
        </authorList>
    </citation>
    <scope>NUCLEOTIDE SEQUENCE [LARGE SCALE GENOMIC DNA]</scope>
    <source>
        <strain evidence="9 10">D216</strain>
    </source>
</reference>
<feature type="region of interest" description="Disordered" evidence="6">
    <location>
        <begin position="1"/>
        <end position="68"/>
    </location>
</feature>
<gene>
    <name evidence="9" type="ORF">E0L32_003169</name>
</gene>
<keyword evidence="4 7" id="KW-1133">Transmembrane helix</keyword>
<keyword evidence="10" id="KW-1185">Reference proteome</keyword>
<feature type="region of interest" description="Disordered" evidence="6">
    <location>
        <begin position="568"/>
        <end position="601"/>
    </location>
</feature>
<sequence>MVGPTTDTSRQTTPPEEPTLPAEKPADAKDALGTADPDDTSSTDTDLGPEPPSEEPVPDQAGGGDEQQVTTVVDQQVPPKYSSFTLWQKRGIVFAASIGAFFSPLSAQIYFPALNLLSEELHVSRSQINLTVTTYMIFQGITPMFIGNLADTAGRRPAYMICFVVYIAANIGLALSKNYASLLVVRCLQSAGSSSTVALCQAVVSDVITSAERGQYIAITVIPILLGPSLGPVIGGLISQYLGWRAIFWFLTIFAGVCFVIMLLFFPETCRALVGDGSIRPHPFYRTFWQLSTDAHRKRKARKARKHGGLHRTTSTATASSEPTRQPLSLGKFNVFASLVLLFQKELGLLLFYSAWVFAGFYAVSTAMPQLLGQAYGFDELRIGLMYLPMAGGSIFAAFVIGPLINRNYRRHAARAGMPLVKGRQDDLSGFPVERARMEVGAPLLVVAFATTAAWGWAFEARAPVAVPCVLLFLLGIGMIGFSNTVNVLIVDVSPGRAGAAVAAQNVARCLVGAGASAAIAPMIDAMGAGWSFVIVALLYVLFFPMLWLVMAKGVKWRQELAVKEAAKKKRAEEKKARKKREQDGPEDGEVAASGVKEEKI</sequence>
<dbReference type="GO" id="GO:0005886">
    <property type="term" value="C:plasma membrane"/>
    <property type="evidence" value="ECO:0007669"/>
    <property type="project" value="TreeGrafter"/>
</dbReference>
<feature type="transmembrane region" description="Helical" evidence="7">
    <location>
        <begin position="126"/>
        <end position="146"/>
    </location>
</feature>
<feature type="transmembrane region" description="Helical" evidence="7">
    <location>
        <begin position="92"/>
        <end position="114"/>
    </location>
</feature>
<keyword evidence="3 7" id="KW-0812">Transmembrane</keyword>
<evidence type="ECO:0000256" key="6">
    <source>
        <dbReference type="SAM" id="MobiDB-lite"/>
    </source>
</evidence>
<evidence type="ECO:0000256" key="1">
    <source>
        <dbReference type="ARBA" id="ARBA00004141"/>
    </source>
</evidence>
<evidence type="ECO:0000313" key="10">
    <source>
        <dbReference type="Proteomes" id="UP000319257"/>
    </source>
</evidence>
<dbReference type="InParanoid" id="A0A507BDY3"/>
<dbReference type="GO" id="GO:0022857">
    <property type="term" value="F:transmembrane transporter activity"/>
    <property type="evidence" value="ECO:0007669"/>
    <property type="project" value="InterPro"/>
</dbReference>
<name>A0A507BDY3_9PEZI</name>
<dbReference type="SUPFAM" id="SSF103473">
    <property type="entry name" value="MFS general substrate transporter"/>
    <property type="match status" value="1"/>
</dbReference>
<dbReference type="PANTHER" id="PTHR23502">
    <property type="entry name" value="MAJOR FACILITATOR SUPERFAMILY"/>
    <property type="match status" value="1"/>
</dbReference>
<dbReference type="RefSeq" id="XP_030999237.1">
    <property type="nucleotide sequence ID" value="XM_031137439.1"/>
</dbReference>
<feature type="transmembrane region" description="Helical" evidence="7">
    <location>
        <begin position="347"/>
        <end position="365"/>
    </location>
</feature>
<protein>
    <recommendedName>
        <fullName evidence="8">Major facilitator superfamily (MFS) profile domain-containing protein</fullName>
    </recommendedName>
</protein>
<feature type="transmembrane region" description="Helical" evidence="7">
    <location>
        <begin position="247"/>
        <end position="266"/>
    </location>
</feature>
<evidence type="ECO:0000256" key="5">
    <source>
        <dbReference type="ARBA" id="ARBA00023136"/>
    </source>
</evidence>
<feature type="compositionally biased region" description="Basic and acidic residues" evidence="6">
    <location>
        <begin position="568"/>
        <end position="584"/>
    </location>
</feature>
<evidence type="ECO:0000256" key="4">
    <source>
        <dbReference type="ARBA" id="ARBA00022989"/>
    </source>
</evidence>
<dbReference type="InterPro" id="IPR020846">
    <property type="entry name" value="MFS_dom"/>
</dbReference>
<evidence type="ECO:0000256" key="2">
    <source>
        <dbReference type="ARBA" id="ARBA00022448"/>
    </source>
</evidence>
<dbReference type="PROSITE" id="PS50850">
    <property type="entry name" value="MFS"/>
    <property type="match status" value="1"/>
</dbReference>
<feature type="transmembrane region" description="Helical" evidence="7">
    <location>
        <begin position="440"/>
        <end position="459"/>
    </location>
</feature>
<evidence type="ECO:0000259" key="8">
    <source>
        <dbReference type="PROSITE" id="PS50850"/>
    </source>
</evidence>
<feature type="transmembrane region" description="Helical" evidence="7">
    <location>
        <begin position="385"/>
        <end position="405"/>
    </location>
</feature>
<dbReference type="STRING" id="1093900.A0A507BDY3"/>
<dbReference type="PANTHER" id="PTHR23502:SF51">
    <property type="entry name" value="QUINIDINE RESISTANCE PROTEIN 1-RELATED"/>
    <property type="match status" value="1"/>
</dbReference>
<feature type="transmembrane region" description="Helical" evidence="7">
    <location>
        <begin position="502"/>
        <end position="524"/>
    </location>
</feature>
<feature type="domain" description="Major facilitator superfamily (MFS) profile" evidence="8">
    <location>
        <begin position="92"/>
        <end position="555"/>
    </location>
</feature>
<comment type="subcellular location">
    <subcellularLocation>
        <location evidence="1">Membrane</location>
        <topology evidence="1">Multi-pass membrane protein</topology>
    </subcellularLocation>
</comment>
<evidence type="ECO:0000256" key="3">
    <source>
        <dbReference type="ARBA" id="ARBA00022692"/>
    </source>
</evidence>
<dbReference type="InterPro" id="IPR011701">
    <property type="entry name" value="MFS"/>
</dbReference>
<dbReference type="Proteomes" id="UP000319257">
    <property type="component" value="Unassembled WGS sequence"/>
</dbReference>
<keyword evidence="2" id="KW-0813">Transport</keyword>
<proteinExistence type="predicted"/>
<dbReference type="EMBL" id="SKBQ01000013">
    <property type="protein sequence ID" value="TPX17526.1"/>
    <property type="molecule type" value="Genomic_DNA"/>
</dbReference>
<dbReference type="Gene3D" id="1.20.1720.10">
    <property type="entry name" value="Multidrug resistance protein D"/>
    <property type="match status" value="1"/>
</dbReference>
<evidence type="ECO:0000313" key="9">
    <source>
        <dbReference type="EMBL" id="TPX17526.1"/>
    </source>
</evidence>
<feature type="compositionally biased region" description="Polar residues" evidence="6">
    <location>
        <begin position="1"/>
        <end position="11"/>
    </location>
</feature>
<dbReference type="OrthoDB" id="440553at2759"/>
<feature type="transmembrane region" description="Helical" evidence="7">
    <location>
        <begin position="530"/>
        <end position="550"/>
    </location>
</feature>
<dbReference type="AlphaFoldDB" id="A0A507BDY3"/>
<organism evidence="9 10">
    <name type="scientific">Thyridium curvatum</name>
    <dbReference type="NCBI Taxonomy" id="1093900"/>
    <lineage>
        <taxon>Eukaryota</taxon>
        <taxon>Fungi</taxon>
        <taxon>Dikarya</taxon>
        <taxon>Ascomycota</taxon>
        <taxon>Pezizomycotina</taxon>
        <taxon>Sordariomycetes</taxon>
        <taxon>Sordariomycetidae</taxon>
        <taxon>Thyridiales</taxon>
        <taxon>Thyridiaceae</taxon>
        <taxon>Thyridium</taxon>
    </lineage>
</organism>
<dbReference type="Gene3D" id="1.20.1250.20">
    <property type="entry name" value="MFS general substrate transporter like domains"/>
    <property type="match status" value="1"/>
</dbReference>
<accession>A0A507BDY3</accession>
<feature type="transmembrane region" description="Helical" evidence="7">
    <location>
        <begin position="465"/>
        <end position="490"/>
    </location>
</feature>
<keyword evidence="5 7" id="KW-0472">Membrane</keyword>
<feature type="region of interest" description="Disordered" evidence="6">
    <location>
        <begin position="302"/>
        <end position="325"/>
    </location>
</feature>
<dbReference type="FunFam" id="1.20.1720.10:FF:000009">
    <property type="entry name" value="MFS multidrug transporter"/>
    <property type="match status" value="1"/>
</dbReference>
<evidence type="ECO:0000256" key="7">
    <source>
        <dbReference type="SAM" id="Phobius"/>
    </source>
</evidence>
<dbReference type="GeneID" id="41970616"/>